<name>A0A0A8YVG6_ARUDO</name>
<dbReference type="EMBL" id="GBRH01268467">
    <property type="protein sequence ID" value="JAD29428.1"/>
    <property type="molecule type" value="Transcribed_RNA"/>
</dbReference>
<reference evidence="1" key="1">
    <citation type="submission" date="2014-09" db="EMBL/GenBank/DDBJ databases">
        <authorList>
            <person name="Magalhaes I.L.F."/>
            <person name="Oliveira U."/>
            <person name="Santos F.R."/>
            <person name="Vidigal T.H.D.A."/>
            <person name="Brescovit A.D."/>
            <person name="Santos A.J."/>
        </authorList>
    </citation>
    <scope>NUCLEOTIDE SEQUENCE</scope>
    <source>
        <tissue evidence="1">Shoot tissue taken approximately 20 cm above the soil surface</tissue>
    </source>
</reference>
<dbReference type="AlphaFoldDB" id="A0A0A8YVG6"/>
<evidence type="ECO:0000313" key="1">
    <source>
        <dbReference type="EMBL" id="JAD29428.1"/>
    </source>
</evidence>
<reference evidence="1" key="2">
    <citation type="journal article" date="2015" name="Data Brief">
        <title>Shoot transcriptome of the giant reed, Arundo donax.</title>
        <authorList>
            <person name="Barrero R.A."/>
            <person name="Guerrero F.D."/>
            <person name="Moolhuijzen P."/>
            <person name="Goolsby J.A."/>
            <person name="Tidwell J."/>
            <person name="Bellgard S.E."/>
            <person name="Bellgard M.I."/>
        </authorList>
    </citation>
    <scope>NUCLEOTIDE SEQUENCE</scope>
    <source>
        <tissue evidence="1">Shoot tissue taken approximately 20 cm above the soil surface</tissue>
    </source>
</reference>
<protein>
    <submittedName>
        <fullName evidence="1">Uncharacterized protein</fullName>
    </submittedName>
</protein>
<organism evidence="1">
    <name type="scientific">Arundo donax</name>
    <name type="common">Giant reed</name>
    <name type="synonym">Donax arundinaceus</name>
    <dbReference type="NCBI Taxonomy" id="35708"/>
    <lineage>
        <taxon>Eukaryota</taxon>
        <taxon>Viridiplantae</taxon>
        <taxon>Streptophyta</taxon>
        <taxon>Embryophyta</taxon>
        <taxon>Tracheophyta</taxon>
        <taxon>Spermatophyta</taxon>
        <taxon>Magnoliopsida</taxon>
        <taxon>Liliopsida</taxon>
        <taxon>Poales</taxon>
        <taxon>Poaceae</taxon>
        <taxon>PACMAD clade</taxon>
        <taxon>Arundinoideae</taxon>
        <taxon>Arundineae</taxon>
        <taxon>Arundo</taxon>
    </lineage>
</organism>
<proteinExistence type="predicted"/>
<sequence length="31" mass="3104">MFVHSFAVTTATAATITTANADAAAPNAIPR</sequence>
<accession>A0A0A8YVG6</accession>